<dbReference type="PANTHER" id="PTHR43179:SF7">
    <property type="entry name" value="RHAMNOSYLTRANSFERASE WBBL"/>
    <property type="match status" value="1"/>
</dbReference>
<evidence type="ECO:0000259" key="2">
    <source>
        <dbReference type="Pfam" id="PF00535"/>
    </source>
</evidence>
<dbReference type="Proteomes" id="UP000231637">
    <property type="component" value="Chromosome"/>
</dbReference>
<proteinExistence type="predicted"/>
<gene>
    <name evidence="3" type="ORF">Ga0123462_0555</name>
</gene>
<protein>
    <recommendedName>
        <fullName evidence="2">Glycosyltransferase 2-like domain-containing protein</fullName>
    </recommendedName>
</protein>
<dbReference type="Pfam" id="PF00535">
    <property type="entry name" value="Glycos_transf_2"/>
    <property type="match status" value="1"/>
</dbReference>
<name>A0A2K8LAZ5_9PROT</name>
<feature type="domain" description="Glycosyltransferase 2-like" evidence="2">
    <location>
        <begin position="7"/>
        <end position="117"/>
    </location>
</feature>
<dbReference type="PANTHER" id="PTHR43179">
    <property type="entry name" value="RHAMNOSYLTRANSFERASE WBBL"/>
    <property type="match status" value="1"/>
</dbReference>
<reference evidence="3 4" key="1">
    <citation type="submission" date="2016-12" db="EMBL/GenBank/DDBJ databases">
        <title>Isolation and genomic insights into novel planktonic Zetaproteobacteria from stratified waters of the Chesapeake Bay.</title>
        <authorList>
            <person name="McAllister S.M."/>
            <person name="Kato S."/>
            <person name="Chan C.S."/>
            <person name="Chiu B.K."/>
            <person name="Field E.K."/>
        </authorList>
    </citation>
    <scope>NUCLEOTIDE SEQUENCE [LARGE SCALE GENOMIC DNA]</scope>
    <source>
        <strain evidence="3 4">CP-8</strain>
    </source>
</reference>
<evidence type="ECO:0000313" key="3">
    <source>
        <dbReference type="EMBL" id="ATX81426.1"/>
    </source>
</evidence>
<keyword evidence="1" id="KW-1133">Transmembrane helix</keyword>
<dbReference type="InterPro" id="IPR001173">
    <property type="entry name" value="Glyco_trans_2-like"/>
</dbReference>
<dbReference type="CDD" id="cd04186">
    <property type="entry name" value="GT_2_like_c"/>
    <property type="match status" value="1"/>
</dbReference>
<feature type="transmembrane region" description="Helical" evidence="1">
    <location>
        <begin position="265"/>
        <end position="287"/>
    </location>
</feature>
<dbReference type="SUPFAM" id="SSF53448">
    <property type="entry name" value="Nucleotide-diphospho-sugar transferases"/>
    <property type="match status" value="1"/>
</dbReference>
<keyword evidence="4" id="KW-1185">Reference proteome</keyword>
<evidence type="ECO:0000256" key="1">
    <source>
        <dbReference type="SAM" id="Phobius"/>
    </source>
</evidence>
<dbReference type="Gene3D" id="3.90.550.10">
    <property type="entry name" value="Spore Coat Polysaccharide Biosynthesis Protein SpsA, Chain A"/>
    <property type="match status" value="1"/>
</dbReference>
<accession>A0A2K8LAZ5</accession>
<dbReference type="AlphaFoldDB" id="A0A2K8LAZ5"/>
<dbReference type="RefSeq" id="WP_100264891.1">
    <property type="nucleotide sequence ID" value="NZ_CP018800.1"/>
</dbReference>
<dbReference type="InterPro" id="IPR029044">
    <property type="entry name" value="Nucleotide-diphossugar_trans"/>
</dbReference>
<dbReference type="KEGG" id="mfn:Ga0123462_0555"/>
<organism evidence="3 4">
    <name type="scientific">Mariprofundus ferrinatatus</name>
    <dbReference type="NCBI Taxonomy" id="1921087"/>
    <lineage>
        <taxon>Bacteria</taxon>
        <taxon>Pseudomonadati</taxon>
        <taxon>Pseudomonadota</taxon>
        <taxon>Candidatius Mariprofundia</taxon>
        <taxon>Mariprofundales</taxon>
        <taxon>Mariprofundaceae</taxon>
        <taxon>Mariprofundus</taxon>
    </lineage>
</organism>
<keyword evidence="1" id="KW-0472">Membrane</keyword>
<dbReference type="OrthoDB" id="9771846at2"/>
<sequence>MSQMTVSVIIVNYNCGALLTDCVCSVLASSVPVEVFVSDNGSTDGSIEHLRNRIEDDRLHIISNNQNLGFATASNIPLVTATGNYLLFLNPDCIIESETIERMMVEMQKREEVGMAGPLILNSNGSEQAGCRRRVPTPARTLIRILHLDKPFPFLREKGIQLLDEPLPDHPVEMEAISGAFMMVKRDALELIGPMDENYFLHCEDLDWCMRFRQKGRKILFVPDVEITHKKGGCSEGRAVFVEWHKHKGMVRFYRKFFRHQYPTILMWLVVAAVWVRFALLAVLISVKRVFS</sequence>
<evidence type="ECO:0000313" key="4">
    <source>
        <dbReference type="Proteomes" id="UP000231637"/>
    </source>
</evidence>
<keyword evidence="1" id="KW-0812">Transmembrane</keyword>
<dbReference type="EMBL" id="CP018800">
    <property type="protein sequence ID" value="ATX81426.1"/>
    <property type="molecule type" value="Genomic_DNA"/>
</dbReference>